<feature type="region of interest" description="Disordered" evidence="1">
    <location>
        <begin position="218"/>
        <end position="248"/>
    </location>
</feature>
<dbReference type="Gene3D" id="3.40.50.790">
    <property type="match status" value="1"/>
</dbReference>
<dbReference type="Proteomes" id="UP000605846">
    <property type="component" value="Unassembled WGS sequence"/>
</dbReference>
<feature type="compositionally biased region" description="Acidic residues" evidence="1">
    <location>
        <begin position="226"/>
        <end position="248"/>
    </location>
</feature>
<evidence type="ECO:0008006" key="4">
    <source>
        <dbReference type="Google" id="ProtNLM"/>
    </source>
</evidence>
<dbReference type="InterPro" id="IPR050257">
    <property type="entry name" value="eL8/uL1-like"/>
</dbReference>
<dbReference type="EMBL" id="JABAYA010000007">
    <property type="protein sequence ID" value="KAF7731737.1"/>
    <property type="molecule type" value="Genomic_DNA"/>
</dbReference>
<dbReference type="PANTHER" id="PTHR23105">
    <property type="entry name" value="RIBOSOMAL PROTEIN L7AE FAMILY MEMBER"/>
    <property type="match status" value="1"/>
</dbReference>
<dbReference type="OrthoDB" id="10251727at2759"/>
<accession>A0A8H7BZ23</accession>
<sequence>MLQIDESKAKRAFKALYKHEKTRQTNGIQWIWLMINTFNPVDLGKGRPTRVPLKHAIQSANTRRCLFTKDPQRTYKDLLVSKKIKGIHKVISISKLKKEYTAEAKQQLFSEFDVFMADQPVLTSLPNLLGRQWYKKRKEPIPVDLTKKDIQKEIRKAAKSTYMNFHTGSCCAIKLASTEHNMIQAYENLIESIETIVKTVPGGAENIRSLQVKTAESTSLPVYEAEALDENENEERDSDSEEEEEEKE</sequence>
<evidence type="ECO:0000256" key="1">
    <source>
        <dbReference type="SAM" id="MobiDB-lite"/>
    </source>
</evidence>
<dbReference type="Pfam" id="PF00687">
    <property type="entry name" value="Ribosomal_L1"/>
    <property type="match status" value="1"/>
</dbReference>
<comment type="caution">
    <text evidence="2">The sequence shown here is derived from an EMBL/GenBank/DDBJ whole genome shotgun (WGS) entry which is preliminary data.</text>
</comment>
<organism evidence="2 3">
    <name type="scientific">Apophysomyces ossiformis</name>
    <dbReference type="NCBI Taxonomy" id="679940"/>
    <lineage>
        <taxon>Eukaryota</taxon>
        <taxon>Fungi</taxon>
        <taxon>Fungi incertae sedis</taxon>
        <taxon>Mucoromycota</taxon>
        <taxon>Mucoromycotina</taxon>
        <taxon>Mucoromycetes</taxon>
        <taxon>Mucorales</taxon>
        <taxon>Mucorineae</taxon>
        <taxon>Mucoraceae</taxon>
        <taxon>Apophysomyces</taxon>
    </lineage>
</organism>
<dbReference type="InterPro" id="IPR016095">
    <property type="entry name" value="Ribosomal_uL1_3-a/b-sand"/>
</dbReference>
<evidence type="ECO:0000313" key="3">
    <source>
        <dbReference type="Proteomes" id="UP000605846"/>
    </source>
</evidence>
<dbReference type="InterPro" id="IPR023674">
    <property type="entry name" value="Ribosomal_uL1-like"/>
</dbReference>
<keyword evidence="3" id="KW-1185">Reference proteome</keyword>
<evidence type="ECO:0000313" key="2">
    <source>
        <dbReference type="EMBL" id="KAF7731737.1"/>
    </source>
</evidence>
<dbReference type="SUPFAM" id="SSF56808">
    <property type="entry name" value="Ribosomal protein L1"/>
    <property type="match status" value="1"/>
</dbReference>
<dbReference type="InterPro" id="IPR028364">
    <property type="entry name" value="Ribosomal_uL1/biogenesis"/>
</dbReference>
<dbReference type="GO" id="GO:0003723">
    <property type="term" value="F:RNA binding"/>
    <property type="evidence" value="ECO:0007669"/>
    <property type="project" value="InterPro"/>
</dbReference>
<reference evidence="2" key="1">
    <citation type="submission" date="2020-01" db="EMBL/GenBank/DDBJ databases">
        <title>Genome Sequencing of Three Apophysomyces-Like Fungal Strains Confirms a Novel Fungal Genus in the Mucoromycota with divergent Burkholderia-like Endosymbiotic Bacteria.</title>
        <authorList>
            <person name="Stajich J.E."/>
            <person name="Macias A.M."/>
            <person name="Carter-House D."/>
            <person name="Lovett B."/>
            <person name="Kasson L.R."/>
            <person name="Berry K."/>
            <person name="Grigoriev I."/>
            <person name="Chang Y."/>
            <person name="Spatafora J."/>
            <person name="Kasson M.T."/>
        </authorList>
    </citation>
    <scope>NUCLEOTIDE SEQUENCE</scope>
    <source>
        <strain evidence="2">NRRL A-21654</strain>
    </source>
</reference>
<name>A0A8H7BZ23_9FUNG</name>
<proteinExistence type="predicted"/>
<gene>
    <name evidence="2" type="ORF">EC973_008251</name>
</gene>
<dbReference type="CDD" id="cd00403">
    <property type="entry name" value="Ribosomal_L1"/>
    <property type="match status" value="1"/>
</dbReference>
<dbReference type="AlphaFoldDB" id="A0A8H7BZ23"/>
<protein>
    <recommendedName>
        <fullName evidence="4">Ribosomal protein L1</fullName>
    </recommendedName>
</protein>